<dbReference type="Proteomes" id="UP000054632">
    <property type="component" value="Unassembled WGS sequence"/>
</dbReference>
<dbReference type="EMBL" id="JYDR01000004">
    <property type="protein sequence ID" value="KRY78305.1"/>
    <property type="molecule type" value="Genomic_DNA"/>
</dbReference>
<accession>A0A0V1EX85</accession>
<protein>
    <submittedName>
        <fullName evidence="1">Uncharacterized protein</fullName>
    </submittedName>
</protein>
<evidence type="ECO:0000313" key="2">
    <source>
        <dbReference type="Proteomes" id="UP000054632"/>
    </source>
</evidence>
<comment type="caution">
    <text evidence="1">The sequence shown here is derived from an EMBL/GenBank/DDBJ whole genome shotgun (WGS) entry which is preliminary data.</text>
</comment>
<dbReference type="AlphaFoldDB" id="A0A0V1EX85"/>
<evidence type="ECO:0000313" key="1">
    <source>
        <dbReference type="EMBL" id="KRY78305.1"/>
    </source>
</evidence>
<organism evidence="1 2">
    <name type="scientific">Trichinella pseudospiralis</name>
    <name type="common">Parasitic roundworm</name>
    <dbReference type="NCBI Taxonomy" id="6337"/>
    <lineage>
        <taxon>Eukaryota</taxon>
        <taxon>Metazoa</taxon>
        <taxon>Ecdysozoa</taxon>
        <taxon>Nematoda</taxon>
        <taxon>Enoplea</taxon>
        <taxon>Dorylaimia</taxon>
        <taxon>Trichinellida</taxon>
        <taxon>Trichinellidae</taxon>
        <taxon>Trichinella</taxon>
    </lineage>
</organism>
<proteinExistence type="predicted"/>
<reference evidence="1 2" key="1">
    <citation type="submission" date="2015-01" db="EMBL/GenBank/DDBJ databases">
        <title>Evolution of Trichinella species and genotypes.</title>
        <authorList>
            <person name="Korhonen P.K."/>
            <person name="Edoardo P."/>
            <person name="Giuseppe L.R."/>
            <person name="Gasser R.B."/>
        </authorList>
    </citation>
    <scope>NUCLEOTIDE SEQUENCE [LARGE SCALE GENOMIC DNA]</scope>
    <source>
        <strain evidence="1">ISS13</strain>
    </source>
</reference>
<gene>
    <name evidence="1" type="ORF">T4A_6222</name>
</gene>
<sequence length="88" mass="10532">MSCLRQSKPNFDLKVFNVFLTYLRKKSKNNFDALQQTTTENWKLTMARFTKCTVYECNIFEILLECKKSKLYNLNMDCKVVTTFYCIM</sequence>
<name>A0A0V1EX85_TRIPS</name>